<sequence>MHNSNLLAELSNPHKPVFEDRSSIGKPVPEGYMYDTARISYPSTPLTEIDKKFGRQLARVPCRVEPVFGVIENTMKSNTFRGIGFNPNGSYRIQKTSRSLAILGFLGSFTLVWNP</sequence>
<name>A0A7X3KB72_9STRE</name>
<accession>A0A7X3KB72</accession>
<proteinExistence type="predicted"/>
<feature type="region of interest" description="Disordered" evidence="1">
    <location>
        <begin position="1"/>
        <end position="26"/>
    </location>
</feature>
<evidence type="ECO:0000313" key="2">
    <source>
        <dbReference type="EMBL" id="MVX58316.1"/>
    </source>
</evidence>
<dbReference type="AlphaFoldDB" id="A0A7X3KB72"/>
<dbReference type="RefSeq" id="WP_160332145.1">
    <property type="nucleotide sequence ID" value="NZ_WSRS01000006.1"/>
</dbReference>
<comment type="caution">
    <text evidence="2">The sequence shown here is derived from an EMBL/GenBank/DDBJ whole genome shotgun (WGS) entry which is preliminary data.</text>
</comment>
<evidence type="ECO:0000313" key="3">
    <source>
        <dbReference type="Proteomes" id="UP000461595"/>
    </source>
</evidence>
<gene>
    <name evidence="2" type="ORF">E5983_01440</name>
</gene>
<evidence type="ECO:0000256" key="1">
    <source>
        <dbReference type="SAM" id="MobiDB-lite"/>
    </source>
</evidence>
<reference evidence="2 3" key="1">
    <citation type="submission" date="2019-12" db="EMBL/GenBank/DDBJ databases">
        <title>Microbes associate with the intestines of laboratory mice.</title>
        <authorList>
            <person name="Navarre W."/>
            <person name="Wong E."/>
        </authorList>
    </citation>
    <scope>NUCLEOTIDE SEQUENCE [LARGE SCALE GENOMIC DNA]</scope>
    <source>
        <strain evidence="2 3">NM51_B2-22</strain>
    </source>
</reference>
<organism evidence="2 3">
    <name type="scientific">Streptococcus danieliae</name>
    <dbReference type="NCBI Taxonomy" id="747656"/>
    <lineage>
        <taxon>Bacteria</taxon>
        <taxon>Bacillati</taxon>
        <taxon>Bacillota</taxon>
        <taxon>Bacilli</taxon>
        <taxon>Lactobacillales</taxon>
        <taxon>Streptococcaceae</taxon>
        <taxon>Streptococcus</taxon>
    </lineage>
</organism>
<dbReference type="Proteomes" id="UP000461595">
    <property type="component" value="Unassembled WGS sequence"/>
</dbReference>
<protein>
    <recommendedName>
        <fullName evidence="4">Transposase</fullName>
    </recommendedName>
</protein>
<dbReference type="EMBL" id="WSRS01000006">
    <property type="protein sequence ID" value="MVX58316.1"/>
    <property type="molecule type" value="Genomic_DNA"/>
</dbReference>
<evidence type="ECO:0008006" key="4">
    <source>
        <dbReference type="Google" id="ProtNLM"/>
    </source>
</evidence>